<dbReference type="InterPro" id="IPR013766">
    <property type="entry name" value="Thioredoxin_domain"/>
</dbReference>
<feature type="region of interest" description="Disordered" evidence="16">
    <location>
        <begin position="585"/>
        <end position="610"/>
    </location>
</feature>
<dbReference type="Proteomes" id="UP000035681">
    <property type="component" value="Unplaced"/>
</dbReference>
<protein>
    <recommendedName>
        <fullName evidence="15">Sulfhydryl oxidase</fullName>
        <ecNumber evidence="15">1.8.3.2</ecNumber>
    </recommendedName>
</protein>
<dbReference type="SMART" id="SM00279">
    <property type="entry name" value="HhH2"/>
    <property type="match status" value="1"/>
</dbReference>
<feature type="region of interest" description="Disordered" evidence="16">
    <location>
        <begin position="447"/>
        <end position="468"/>
    </location>
</feature>
<dbReference type="InterPro" id="IPR008918">
    <property type="entry name" value="HhH2"/>
</dbReference>
<dbReference type="InterPro" id="IPR039798">
    <property type="entry name" value="Sulfhydryl_oxidase"/>
</dbReference>
<evidence type="ECO:0000256" key="3">
    <source>
        <dbReference type="ARBA" id="ARBA00006041"/>
    </source>
</evidence>
<sequence>MDKDLEDGLLERIFMFHAIENNARLDGRSNECYRSPEIFLGINENCLGSARCTMGGSDVMVVIKPDIYKLTKEPTWEDYIKFYVTCSPVAHPKYDDVGDDNDIEGEEVSSTEESIMVDALMAMFSSIKDEMDFSNFRISKKHIWTFVVDVVVHADNGGVFDCMAIAVRGAFADVQVPRIISTMIDYGEVGLEIDSDVTFWKCRWDLWPLICTTNKLGFENLVSCNRYEDKYVKSLLMIGLKHDEVKDGDIIDYEDMNYDISKHIFYAKMRKEGGLQILSIDDMTDLGIKVVLKMFSEVDKLIRDCLEKKDKKSNTVSNRSLWNIIDECGSKVDLKSLEGLRLAIDVSIWIYQSDETVQFQKSGSASHLILLIKRISKLLFYKIRPVFVFDGPNIPDVKRKTLSNRKLQQYINEDRKKAKIFQDFLVKQKLPSSSKGKLNDIFELTSSPESSKKSASSDKKEKNDTSTRDEVMELIKKKNEFRRKRLPESELEKDAVGFSEGQLSRLLKRRRYEKKIEDLIDNKSNEILGKKDMSKNYDVIIDPVFGIHTISKQNKSPEKVEMRTDKPCFSITALQNFGEAECLKKRPSNDNNKIGHQDEELDEESDESDWEDVVTCEDIPDFEDNEESNLSSYDYSEENSQDIIPSRNKVVDDAMLLNEKYGEWKQVLDALGLPYITAYGEAEAECVNLEKAKLVDGIITDDSDVFLFGCQKVYKNMFSRSKEMKCFKMSMISDKLNYNRFAFISMAMFSGGDYSEGFCGIGIKSAEKIIHEFSEKKEIINLNSYNDIIDICCRFKKFIRENGSRPVVSQRRMVILNNFFKQKEENLKLLTSFPSNDAVKEYCNPKCLQSLPEKFIWSRINYVLLQSTFLSKINWTIDEFHKNTFNSFSKWDELMSSDMFLRCSLYSMYLSIILLYFITQQHTSLAVDSLYALTDPVLQLNVKNFNDTVYNQVKPKAYFIQFYSAWCGHCQHYKPTWLEFARHLESWRDVVPITVINCADEINEKVCREHAIEAFPTIKYFKFGSKNKNDSIIYEGDKYQVHSMTKDLAKLVYNDWIQQNRPPNFATFNEISNSNSNLEGLFNSNNNDNKYIAIIIEKIPTPLSYALSIYYNSDPRITIYHSTLDQPLTSSLKQSIIEYNLPKVLVYKKMSDVPVYTSEDRIDNVFNVVEKINEILSDTILVAHQPKLAVEMKEKDLVKPIVPVNLNQFKLQYGDLLSAIKYMLYTEIPRKPVLDGVKLQSLKSWIHMLKKYVPGTTPIKRFFYRLDEWLQLKPNAITADEWIVKINELQLQLGNPIPYTINWVACKGSKSYLRGYTCGLWSLMHTITVEAYTSSKDDPNFNPKNDVLEPIKGFIVNYLSCEICAKNFQHMTEKNHLELVTRPEDVILWLWRAHNNVNRRLSGEASEDPMYPKRQFPNKEICPECIIDEEKGTYDEGITLNYLLKYYQTIHKDGLTNEPAYKLLEFENDLHRNNVASTTSGRSTSIIWLIIVGIMCLIIYTKYRQNRYKVWKIINNYNDYKIFGRDSATGGKGKYEV</sequence>
<dbReference type="PROSITE" id="PS51352">
    <property type="entry name" value="THIOREDOXIN_2"/>
    <property type="match status" value="1"/>
</dbReference>
<dbReference type="SUPFAM" id="SSF69000">
    <property type="entry name" value="FAD-dependent thiol oxidase"/>
    <property type="match status" value="1"/>
</dbReference>
<dbReference type="InterPro" id="IPR006085">
    <property type="entry name" value="XPG_DNA_repair_N"/>
</dbReference>
<dbReference type="InterPro" id="IPR006084">
    <property type="entry name" value="XPG/Rad2"/>
</dbReference>
<evidence type="ECO:0000256" key="6">
    <source>
        <dbReference type="ARBA" id="ARBA00022723"/>
    </source>
</evidence>
<dbReference type="Gene3D" id="3.30.230.70">
    <property type="entry name" value="GHMP Kinase, N-terminal domain"/>
    <property type="match status" value="1"/>
</dbReference>
<dbReference type="CDD" id="cd09900">
    <property type="entry name" value="H3TH_XPG-like"/>
    <property type="match status" value="1"/>
</dbReference>
<dbReference type="InterPro" id="IPR017937">
    <property type="entry name" value="Thioredoxin_CS"/>
</dbReference>
<dbReference type="GO" id="GO:0046872">
    <property type="term" value="F:metal ion binding"/>
    <property type="evidence" value="ECO:0007669"/>
    <property type="project" value="UniProtKB-KW"/>
</dbReference>
<evidence type="ECO:0000256" key="15">
    <source>
        <dbReference type="RuleBase" id="RU371123"/>
    </source>
</evidence>
<dbReference type="InterPro" id="IPR027408">
    <property type="entry name" value="PNPase/RNase_PH_dom_sf"/>
</dbReference>
<dbReference type="Gene3D" id="3.40.50.1010">
    <property type="entry name" value="5'-nuclease"/>
    <property type="match status" value="2"/>
</dbReference>
<keyword evidence="15" id="KW-1133">Transmembrane helix</keyword>
<dbReference type="InterPro" id="IPR036249">
    <property type="entry name" value="Thioredoxin-like_sf"/>
</dbReference>
<dbReference type="Pfam" id="PF04777">
    <property type="entry name" value="Evr1_Alr"/>
    <property type="match status" value="1"/>
</dbReference>
<dbReference type="InterPro" id="IPR020568">
    <property type="entry name" value="Ribosomal_Su5_D2-typ_SF"/>
</dbReference>
<keyword evidence="7" id="KW-0732">Signal</keyword>
<keyword evidence="15" id="KW-0472">Membrane</keyword>
<keyword evidence="4 15" id="KW-0285">Flavoprotein</keyword>
<feature type="compositionally biased region" description="Basic and acidic residues" evidence="16">
    <location>
        <begin position="585"/>
        <end position="598"/>
    </location>
</feature>
<evidence type="ECO:0000259" key="17">
    <source>
        <dbReference type="PROSITE" id="PS51324"/>
    </source>
</evidence>
<keyword evidence="13" id="KW-0325">Glycoprotein</keyword>
<dbReference type="SMART" id="SM00484">
    <property type="entry name" value="XPGI"/>
    <property type="match status" value="1"/>
</dbReference>
<dbReference type="PROSITE" id="PS00194">
    <property type="entry name" value="THIOREDOXIN_1"/>
    <property type="match status" value="1"/>
</dbReference>
<organism evidence="19 20">
    <name type="scientific">Strongyloides stercoralis</name>
    <name type="common">Threadworm</name>
    <dbReference type="NCBI Taxonomy" id="6248"/>
    <lineage>
        <taxon>Eukaryota</taxon>
        <taxon>Metazoa</taxon>
        <taxon>Ecdysozoa</taxon>
        <taxon>Nematoda</taxon>
        <taxon>Chromadorea</taxon>
        <taxon>Rhabditida</taxon>
        <taxon>Tylenchina</taxon>
        <taxon>Panagrolaimomorpha</taxon>
        <taxon>Strongyloidoidea</taxon>
        <taxon>Strongyloididae</taxon>
        <taxon>Strongyloides</taxon>
    </lineage>
</organism>
<dbReference type="CDD" id="cd09868">
    <property type="entry name" value="PIN_XPG_RAD2"/>
    <property type="match status" value="1"/>
</dbReference>
<dbReference type="InterPro" id="IPR036774">
    <property type="entry name" value="ERV/ALR_sulphydryl_oxid_sf"/>
</dbReference>
<dbReference type="InterPro" id="IPR001247">
    <property type="entry name" value="ExoRNase_PH_dom1"/>
</dbReference>
<dbReference type="PRINTS" id="PR00853">
    <property type="entry name" value="XPGRADSUPER"/>
</dbReference>
<dbReference type="SUPFAM" id="SSF54211">
    <property type="entry name" value="Ribosomal protein S5 domain 2-like"/>
    <property type="match status" value="1"/>
</dbReference>
<evidence type="ECO:0000256" key="13">
    <source>
        <dbReference type="ARBA" id="ARBA00023180"/>
    </source>
</evidence>
<dbReference type="Gene3D" id="1.20.120.1960">
    <property type="entry name" value="QSOX sulfhydryl oxidase domain"/>
    <property type="match status" value="1"/>
</dbReference>
<comment type="similarity">
    <text evidence="3">Belongs to the quiescin-sulfhydryl oxidase (QSOX) family.</text>
</comment>
<evidence type="ECO:0000256" key="5">
    <source>
        <dbReference type="ARBA" id="ARBA00022722"/>
    </source>
</evidence>
<dbReference type="GO" id="GO:0016971">
    <property type="term" value="F:flavin-dependent sulfhydryl oxidase activity"/>
    <property type="evidence" value="ECO:0007669"/>
    <property type="project" value="InterPro"/>
</dbReference>
<dbReference type="InterPro" id="IPR036279">
    <property type="entry name" value="5-3_exonuclease_C_sf"/>
</dbReference>
<dbReference type="GO" id="GO:0016787">
    <property type="term" value="F:hydrolase activity"/>
    <property type="evidence" value="ECO:0007669"/>
    <property type="project" value="UniProtKB-KW"/>
</dbReference>
<feature type="domain" description="Thioredoxin" evidence="18">
    <location>
        <begin position="931"/>
        <end position="1062"/>
    </location>
</feature>
<dbReference type="Pfam" id="PF00867">
    <property type="entry name" value="XPG_I"/>
    <property type="match status" value="1"/>
</dbReference>
<feature type="transmembrane region" description="Helical" evidence="15">
    <location>
        <begin position="1486"/>
        <end position="1503"/>
    </location>
</feature>
<feature type="compositionally biased region" description="Basic and acidic residues" evidence="16">
    <location>
        <begin position="450"/>
        <end position="468"/>
    </location>
</feature>
<dbReference type="WBParaSite" id="TCONS_00004278.p1">
    <property type="protein sequence ID" value="TCONS_00004278.p1"/>
    <property type="gene ID" value="XLOC_001520"/>
</dbReference>
<evidence type="ECO:0000256" key="14">
    <source>
        <dbReference type="ARBA" id="ARBA00048864"/>
    </source>
</evidence>
<comment type="catalytic activity">
    <reaction evidence="14 15">
        <text>2 R'C(R)SH + O2 = R'C(R)S-S(R)CR' + H2O2</text>
        <dbReference type="Rhea" id="RHEA:17357"/>
        <dbReference type="ChEBI" id="CHEBI:15379"/>
        <dbReference type="ChEBI" id="CHEBI:16240"/>
        <dbReference type="ChEBI" id="CHEBI:16520"/>
        <dbReference type="ChEBI" id="CHEBI:17412"/>
        <dbReference type="EC" id="1.8.3.2"/>
    </reaction>
</comment>
<dbReference type="GO" id="GO:0000139">
    <property type="term" value="C:Golgi membrane"/>
    <property type="evidence" value="ECO:0007669"/>
    <property type="project" value="TreeGrafter"/>
</dbReference>
<dbReference type="GO" id="GO:0003677">
    <property type="term" value="F:DNA binding"/>
    <property type="evidence" value="ECO:0007669"/>
    <property type="project" value="InterPro"/>
</dbReference>
<dbReference type="PROSITE" id="PS51324">
    <property type="entry name" value="ERV_ALR"/>
    <property type="match status" value="1"/>
</dbReference>
<dbReference type="InterPro" id="IPR042568">
    <property type="entry name" value="QSOX_FAD-bd_sf"/>
</dbReference>
<evidence type="ECO:0000256" key="8">
    <source>
        <dbReference type="ARBA" id="ARBA00022801"/>
    </source>
</evidence>
<keyword evidence="10" id="KW-0460">Magnesium</keyword>
<dbReference type="PANTHER" id="PTHR22897:SF26">
    <property type="entry name" value="SULFHYDRYL OXIDASE"/>
    <property type="match status" value="1"/>
</dbReference>
<evidence type="ECO:0000256" key="10">
    <source>
        <dbReference type="ARBA" id="ARBA00022842"/>
    </source>
</evidence>
<evidence type="ECO:0000256" key="2">
    <source>
        <dbReference type="ARBA" id="ARBA00001974"/>
    </source>
</evidence>
<dbReference type="Gene3D" id="1.10.150.20">
    <property type="entry name" value="5' to 3' exonuclease, C-terminal subdomain"/>
    <property type="match status" value="1"/>
</dbReference>
<feature type="compositionally biased region" description="Acidic residues" evidence="16">
    <location>
        <begin position="599"/>
        <end position="610"/>
    </location>
</feature>
<reference evidence="20" key="1">
    <citation type="submission" date="2024-02" db="UniProtKB">
        <authorList>
            <consortium name="WormBaseParasite"/>
        </authorList>
    </citation>
    <scope>IDENTIFICATION</scope>
</reference>
<dbReference type="GO" id="GO:0006457">
    <property type="term" value="P:protein folding"/>
    <property type="evidence" value="ECO:0007669"/>
    <property type="project" value="TreeGrafter"/>
</dbReference>
<proteinExistence type="inferred from homology"/>
<keyword evidence="6" id="KW-0479">Metal-binding</keyword>
<dbReference type="GO" id="GO:0003756">
    <property type="term" value="F:protein disulfide isomerase activity"/>
    <property type="evidence" value="ECO:0007669"/>
    <property type="project" value="TreeGrafter"/>
</dbReference>
<feature type="domain" description="ERV/ALR sulfhydryl oxidase" evidence="17">
    <location>
        <begin position="1309"/>
        <end position="1415"/>
    </location>
</feature>
<dbReference type="Pfam" id="PF01138">
    <property type="entry name" value="RNase_PH"/>
    <property type="match status" value="1"/>
</dbReference>
<keyword evidence="19" id="KW-1185">Reference proteome</keyword>
<keyword evidence="5" id="KW-0540">Nuclease</keyword>
<keyword evidence="15" id="KW-0812">Transmembrane</keyword>
<comment type="cofactor">
    <cofactor evidence="1">
        <name>Mg(2+)</name>
        <dbReference type="ChEBI" id="CHEBI:18420"/>
    </cofactor>
</comment>
<dbReference type="Pfam" id="PF00752">
    <property type="entry name" value="XPG_N"/>
    <property type="match status" value="1"/>
</dbReference>
<dbReference type="Pfam" id="PF18371">
    <property type="entry name" value="FAD_SOX"/>
    <property type="match status" value="1"/>
</dbReference>
<dbReference type="GO" id="GO:0004518">
    <property type="term" value="F:nuclease activity"/>
    <property type="evidence" value="ECO:0007669"/>
    <property type="project" value="UniProtKB-KW"/>
</dbReference>
<evidence type="ECO:0000256" key="9">
    <source>
        <dbReference type="ARBA" id="ARBA00022827"/>
    </source>
</evidence>
<dbReference type="SMART" id="SM00485">
    <property type="entry name" value="XPGN"/>
    <property type="match status" value="1"/>
</dbReference>
<keyword evidence="9 15" id="KW-0274">FAD</keyword>
<dbReference type="Gene3D" id="1.20.120.310">
    <property type="entry name" value="ERV/ALR sulfhydryl oxidase domain"/>
    <property type="match status" value="1"/>
</dbReference>
<keyword evidence="11 15" id="KW-0560">Oxidoreductase</keyword>
<evidence type="ECO:0000256" key="16">
    <source>
        <dbReference type="SAM" id="MobiDB-lite"/>
    </source>
</evidence>
<keyword evidence="8" id="KW-0378">Hydrolase</keyword>
<evidence type="ECO:0000313" key="19">
    <source>
        <dbReference type="Proteomes" id="UP000035681"/>
    </source>
</evidence>
<evidence type="ECO:0000256" key="7">
    <source>
        <dbReference type="ARBA" id="ARBA00022729"/>
    </source>
</evidence>
<dbReference type="AlphaFoldDB" id="A0AAF5D1M7"/>
<dbReference type="InterPro" id="IPR029060">
    <property type="entry name" value="PIN-like_dom_sf"/>
</dbReference>
<name>A0AAF5D1M7_STRER</name>
<dbReference type="SUPFAM" id="SSF47807">
    <property type="entry name" value="5' to 3' exonuclease, C-terminal subdomain"/>
    <property type="match status" value="1"/>
</dbReference>
<dbReference type="SUPFAM" id="SSF88723">
    <property type="entry name" value="PIN domain-like"/>
    <property type="match status" value="1"/>
</dbReference>
<accession>A0AAF5D1M7</accession>
<dbReference type="InterPro" id="IPR040986">
    <property type="entry name" value="QSOX_FAD-bd_dom"/>
</dbReference>
<evidence type="ECO:0000259" key="18">
    <source>
        <dbReference type="PROSITE" id="PS51352"/>
    </source>
</evidence>
<evidence type="ECO:0000256" key="12">
    <source>
        <dbReference type="ARBA" id="ARBA00023157"/>
    </source>
</evidence>
<dbReference type="PANTHER" id="PTHR22897">
    <property type="entry name" value="QUIESCIN Q6-RELATED SULFHYDRYL OXIDASE"/>
    <property type="match status" value="1"/>
</dbReference>
<evidence type="ECO:0000256" key="4">
    <source>
        <dbReference type="ARBA" id="ARBA00022630"/>
    </source>
</evidence>
<dbReference type="InterPro" id="IPR006086">
    <property type="entry name" value="XPG-I_dom"/>
</dbReference>
<dbReference type="GO" id="GO:0005615">
    <property type="term" value="C:extracellular space"/>
    <property type="evidence" value="ECO:0007669"/>
    <property type="project" value="TreeGrafter"/>
</dbReference>
<dbReference type="SUPFAM" id="SSF52833">
    <property type="entry name" value="Thioredoxin-like"/>
    <property type="match status" value="1"/>
</dbReference>
<evidence type="ECO:0000313" key="20">
    <source>
        <dbReference type="WBParaSite" id="TCONS_00004278.p1"/>
    </source>
</evidence>
<comment type="cofactor">
    <cofactor evidence="2 15">
        <name>FAD</name>
        <dbReference type="ChEBI" id="CHEBI:57692"/>
    </cofactor>
</comment>
<keyword evidence="12" id="KW-1015">Disulfide bond</keyword>
<dbReference type="InterPro" id="IPR017905">
    <property type="entry name" value="ERV/ALR_sulphydryl_oxidase"/>
</dbReference>
<dbReference type="Gene3D" id="3.40.30.10">
    <property type="entry name" value="Glutaredoxin"/>
    <property type="match status" value="1"/>
</dbReference>
<dbReference type="Pfam" id="PF00085">
    <property type="entry name" value="Thioredoxin"/>
    <property type="match status" value="1"/>
</dbReference>
<dbReference type="EC" id="1.8.3.2" evidence="15"/>
<evidence type="ECO:0000256" key="1">
    <source>
        <dbReference type="ARBA" id="ARBA00001946"/>
    </source>
</evidence>
<evidence type="ECO:0000256" key="11">
    <source>
        <dbReference type="ARBA" id="ARBA00023002"/>
    </source>
</evidence>